<protein>
    <recommendedName>
        <fullName evidence="3">HicB-like antitoxin of toxin-antitoxin system domain-containing protein</fullName>
    </recommendedName>
</protein>
<dbReference type="InterPro" id="IPR035069">
    <property type="entry name" value="TTHA1013/TTHA0281-like"/>
</dbReference>
<dbReference type="AlphaFoldDB" id="A0A1F4PMY2"/>
<name>A0A1F4PMY2_UNCK3</name>
<dbReference type="STRING" id="1798539.A2994_03965"/>
<evidence type="ECO:0000313" key="2">
    <source>
        <dbReference type="Proteomes" id="UP000179010"/>
    </source>
</evidence>
<evidence type="ECO:0000313" key="1">
    <source>
        <dbReference type="EMBL" id="OGB84956.1"/>
    </source>
</evidence>
<reference evidence="1 2" key="1">
    <citation type="journal article" date="2016" name="Nat. Commun.">
        <title>Thousands of microbial genomes shed light on interconnected biogeochemical processes in an aquifer system.</title>
        <authorList>
            <person name="Anantharaman K."/>
            <person name="Brown C.T."/>
            <person name="Hug L.A."/>
            <person name="Sharon I."/>
            <person name="Castelle C.J."/>
            <person name="Probst A.J."/>
            <person name="Thomas B.C."/>
            <person name="Singh A."/>
            <person name="Wilkins M.J."/>
            <person name="Karaoz U."/>
            <person name="Brodie E.L."/>
            <person name="Williams K.H."/>
            <person name="Hubbard S.S."/>
            <person name="Banfield J.F."/>
        </authorList>
    </citation>
    <scope>NUCLEOTIDE SEQUENCE [LARGE SCALE GENOMIC DNA]</scope>
</reference>
<comment type="caution">
    <text evidence="1">The sequence shown here is derived from an EMBL/GenBank/DDBJ whole genome shotgun (WGS) entry which is preliminary data.</text>
</comment>
<sequence>MDKKVLNYRIVIEPEKYDDGSRVYVAYCPTLGISDYGDTVEEVLASIKDGIELTVESLAKEKSEVPVDAVEDQIITTARINVPSSWKAQFAV</sequence>
<dbReference type="SUPFAM" id="SSF143100">
    <property type="entry name" value="TTHA1013/TTHA0281-like"/>
    <property type="match status" value="1"/>
</dbReference>
<dbReference type="Gene3D" id="3.30.160.250">
    <property type="match status" value="1"/>
</dbReference>
<evidence type="ECO:0008006" key="3">
    <source>
        <dbReference type="Google" id="ProtNLM"/>
    </source>
</evidence>
<organism evidence="1 2">
    <name type="scientific">candidate division Kazan bacterium RIFCSPLOWO2_01_FULL_48_13</name>
    <dbReference type="NCBI Taxonomy" id="1798539"/>
    <lineage>
        <taxon>Bacteria</taxon>
        <taxon>Bacteria division Kazan-3B-28</taxon>
    </lineage>
</organism>
<accession>A0A1F4PMY2</accession>
<proteinExistence type="predicted"/>
<dbReference type="Proteomes" id="UP000179010">
    <property type="component" value="Unassembled WGS sequence"/>
</dbReference>
<gene>
    <name evidence="1" type="ORF">A2994_03965</name>
</gene>
<dbReference type="EMBL" id="METE01000015">
    <property type="protein sequence ID" value="OGB84956.1"/>
    <property type="molecule type" value="Genomic_DNA"/>
</dbReference>